<dbReference type="InterPro" id="IPR050085">
    <property type="entry name" value="AGPR"/>
</dbReference>
<dbReference type="InterPro" id="IPR058924">
    <property type="entry name" value="AGPR_dimerisation_dom"/>
</dbReference>
<gene>
    <name evidence="7" type="primary">argC</name>
    <name evidence="10" type="ORF">IPK02_18460</name>
</gene>
<evidence type="ECO:0000256" key="5">
    <source>
        <dbReference type="ARBA" id="ARBA00023002"/>
    </source>
</evidence>
<dbReference type="InterPro" id="IPR000706">
    <property type="entry name" value="AGPR_type-1"/>
</dbReference>
<keyword evidence="4 7" id="KW-0521">NADP</keyword>
<comment type="similarity">
    <text evidence="7">Belongs to the NAGSA dehydrogenase family. Type 1 subfamily.</text>
</comment>
<evidence type="ECO:0000256" key="3">
    <source>
        <dbReference type="ARBA" id="ARBA00022605"/>
    </source>
</evidence>
<dbReference type="GO" id="GO:0006526">
    <property type="term" value="P:L-arginine biosynthetic process"/>
    <property type="evidence" value="ECO:0007669"/>
    <property type="project" value="UniProtKB-UniRule"/>
</dbReference>
<dbReference type="Proteomes" id="UP000706151">
    <property type="component" value="Unassembled WGS sequence"/>
</dbReference>
<evidence type="ECO:0000259" key="9">
    <source>
        <dbReference type="SMART" id="SM00859"/>
    </source>
</evidence>
<dbReference type="NCBIfam" id="TIGR01850">
    <property type="entry name" value="argC"/>
    <property type="match status" value="1"/>
</dbReference>
<dbReference type="CDD" id="cd17895">
    <property type="entry name" value="AGPR_1_N"/>
    <property type="match status" value="1"/>
</dbReference>
<evidence type="ECO:0000256" key="8">
    <source>
        <dbReference type="PROSITE-ProRule" id="PRU10010"/>
    </source>
</evidence>
<dbReference type="PROSITE" id="PS01224">
    <property type="entry name" value="ARGC"/>
    <property type="match status" value="1"/>
</dbReference>
<proteinExistence type="inferred from homology"/>
<dbReference type="GO" id="GO:0005737">
    <property type="term" value="C:cytoplasm"/>
    <property type="evidence" value="ECO:0007669"/>
    <property type="project" value="UniProtKB-SubCell"/>
</dbReference>
<dbReference type="EMBL" id="JADJOT010000011">
    <property type="protein sequence ID" value="MBK7955758.1"/>
    <property type="molecule type" value="Genomic_DNA"/>
</dbReference>
<accession>A0A935TE68</accession>
<dbReference type="Pfam" id="PF01118">
    <property type="entry name" value="Semialdhyde_dh"/>
    <property type="match status" value="1"/>
</dbReference>
<comment type="subcellular location">
    <subcellularLocation>
        <location evidence="7">Cytoplasm</location>
    </subcellularLocation>
</comment>
<dbReference type="EC" id="1.2.1.38" evidence="7"/>
<dbReference type="PANTHER" id="PTHR32338">
    <property type="entry name" value="N-ACETYL-GAMMA-GLUTAMYL-PHOSPHATE REDUCTASE, CHLOROPLASTIC-RELATED-RELATED"/>
    <property type="match status" value="1"/>
</dbReference>
<dbReference type="SUPFAM" id="SSF51735">
    <property type="entry name" value="NAD(P)-binding Rossmann-fold domains"/>
    <property type="match status" value="1"/>
</dbReference>
<dbReference type="SUPFAM" id="SSF55347">
    <property type="entry name" value="Glyceraldehyde-3-phosphate dehydrogenase-like, C-terminal domain"/>
    <property type="match status" value="1"/>
</dbReference>
<evidence type="ECO:0000256" key="2">
    <source>
        <dbReference type="ARBA" id="ARBA00022571"/>
    </source>
</evidence>
<name>A0A935TE68_9PROT</name>
<dbReference type="SMART" id="SM00859">
    <property type="entry name" value="Semialdhyde_dh"/>
    <property type="match status" value="1"/>
</dbReference>
<dbReference type="GO" id="GO:0051287">
    <property type="term" value="F:NAD binding"/>
    <property type="evidence" value="ECO:0007669"/>
    <property type="project" value="InterPro"/>
</dbReference>
<comment type="catalytic activity">
    <reaction evidence="6 7">
        <text>N-acetyl-L-glutamate 5-semialdehyde + phosphate + NADP(+) = N-acetyl-L-glutamyl 5-phosphate + NADPH + H(+)</text>
        <dbReference type="Rhea" id="RHEA:21588"/>
        <dbReference type="ChEBI" id="CHEBI:15378"/>
        <dbReference type="ChEBI" id="CHEBI:29123"/>
        <dbReference type="ChEBI" id="CHEBI:43474"/>
        <dbReference type="ChEBI" id="CHEBI:57783"/>
        <dbReference type="ChEBI" id="CHEBI:57936"/>
        <dbReference type="ChEBI" id="CHEBI:58349"/>
        <dbReference type="EC" id="1.2.1.38"/>
    </reaction>
</comment>
<organism evidence="10 11">
    <name type="scientific">Candidatus Accumulibacter affinis</name>
    <dbReference type="NCBI Taxonomy" id="2954384"/>
    <lineage>
        <taxon>Bacteria</taxon>
        <taxon>Pseudomonadati</taxon>
        <taxon>Pseudomonadota</taxon>
        <taxon>Betaproteobacteria</taxon>
        <taxon>Candidatus Accumulibacter</taxon>
    </lineage>
</organism>
<dbReference type="Pfam" id="PF22698">
    <property type="entry name" value="Semialdhyde_dhC_1"/>
    <property type="match status" value="1"/>
</dbReference>
<keyword evidence="3 7" id="KW-0028">Amino-acid biosynthesis</keyword>
<protein>
    <recommendedName>
        <fullName evidence="7">N-acetyl-gamma-glutamyl-phosphate reductase</fullName>
        <shortName evidence="7">AGPR</shortName>
        <ecNumber evidence="7">1.2.1.38</ecNumber>
    </recommendedName>
    <alternativeName>
        <fullName evidence="7">N-acetyl-glutamate semialdehyde dehydrogenase</fullName>
        <shortName evidence="7">NAGSA dehydrogenase</shortName>
    </alternativeName>
</protein>
<keyword evidence="7" id="KW-0963">Cytoplasm</keyword>
<evidence type="ECO:0000256" key="7">
    <source>
        <dbReference type="HAMAP-Rule" id="MF_00150"/>
    </source>
</evidence>
<feature type="active site" evidence="7 8">
    <location>
        <position position="149"/>
    </location>
</feature>
<dbReference type="InterPro" id="IPR036291">
    <property type="entry name" value="NAD(P)-bd_dom_sf"/>
</dbReference>
<keyword evidence="5 7" id="KW-0560">Oxidoreductase</keyword>
<feature type="domain" description="Semialdehyde dehydrogenase NAD-binding" evidence="9">
    <location>
        <begin position="3"/>
        <end position="141"/>
    </location>
</feature>
<evidence type="ECO:0000256" key="1">
    <source>
        <dbReference type="ARBA" id="ARBA00004862"/>
    </source>
</evidence>
<dbReference type="AlphaFoldDB" id="A0A935TE68"/>
<evidence type="ECO:0000256" key="6">
    <source>
        <dbReference type="ARBA" id="ARBA00050557"/>
    </source>
</evidence>
<sequence length="342" mass="36963">MIRVGIVGGTGYTGVELLRLLAQHPEVQIVAITSRGDAGTAVSSMFPSLRRRLRLRFEDPASANLKACDVVFFATPNGVAMTQAPDLLAAGVRVIDLAADFRIRNPAEWSQWYGMPHASPEWVEKAVYGLPEQDRAGIRNARLVANPGCYPTAVQLGFMPLLEAGVVDLDYLVADAKSGVSGAGRKAEIPALFAEAADNFKAYAVPGHRHLPEIRQGLSSMAGSPIGLTFVPHLTPLIRGIHATLYARIKQEADFQDLFEKRYQDEPFVDVLPPGSHPDTRSVRAANVCRIAVHRPQGGDVLVVLSVIDNLVKGAAGQAVQNMNIMFGLPETEGLWQLAVFP</sequence>
<evidence type="ECO:0000256" key="4">
    <source>
        <dbReference type="ARBA" id="ARBA00022857"/>
    </source>
</evidence>
<dbReference type="GO" id="GO:0003942">
    <property type="term" value="F:N-acetyl-gamma-glutamyl-phosphate reductase activity"/>
    <property type="evidence" value="ECO:0007669"/>
    <property type="project" value="UniProtKB-UniRule"/>
</dbReference>
<dbReference type="GO" id="GO:0070401">
    <property type="term" value="F:NADP+ binding"/>
    <property type="evidence" value="ECO:0007669"/>
    <property type="project" value="InterPro"/>
</dbReference>
<dbReference type="PANTHER" id="PTHR32338:SF10">
    <property type="entry name" value="N-ACETYL-GAMMA-GLUTAMYL-PHOSPHATE REDUCTASE, CHLOROPLASTIC-RELATED"/>
    <property type="match status" value="1"/>
</dbReference>
<dbReference type="Gene3D" id="3.30.360.10">
    <property type="entry name" value="Dihydrodipicolinate Reductase, domain 2"/>
    <property type="match status" value="1"/>
</dbReference>
<evidence type="ECO:0000313" key="10">
    <source>
        <dbReference type="EMBL" id="MBK7955758.1"/>
    </source>
</evidence>
<reference evidence="10 11" key="1">
    <citation type="submission" date="2020-10" db="EMBL/GenBank/DDBJ databases">
        <title>Connecting structure to function with the recovery of over 1000 high-quality activated sludge metagenome-assembled genomes encoding full-length rRNA genes using long-read sequencing.</title>
        <authorList>
            <person name="Singleton C.M."/>
            <person name="Petriglieri F."/>
            <person name="Kristensen J.M."/>
            <person name="Kirkegaard R.H."/>
            <person name="Michaelsen T.Y."/>
            <person name="Andersen M.H."/>
            <person name="Karst S.M."/>
            <person name="Dueholm M.S."/>
            <person name="Nielsen P.H."/>
            <person name="Albertsen M."/>
        </authorList>
    </citation>
    <scope>NUCLEOTIDE SEQUENCE [LARGE SCALE GENOMIC DNA]</scope>
    <source>
        <strain evidence="10">Fred_18-Q3-R57-64_BAT3C.720</strain>
    </source>
</reference>
<dbReference type="HAMAP" id="MF_00150">
    <property type="entry name" value="ArgC_type1"/>
    <property type="match status" value="1"/>
</dbReference>
<comment type="caution">
    <text evidence="10">The sequence shown here is derived from an EMBL/GenBank/DDBJ whole genome shotgun (WGS) entry which is preliminary data.</text>
</comment>
<dbReference type="InterPro" id="IPR023013">
    <property type="entry name" value="AGPR_AS"/>
</dbReference>
<dbReference type="CDD" id="cd23934">
    <property type="entry name" value="AGPR_1_C"/>
    <property type="match status" value="1"/>
</dbReference>
<evidence type="ECO:0000313" key="11">
    <source>
        <dbReference type="Proteomes" id="UP000706151"/>
    </source>
</evidence>
<dbReference type="FunFam" id="3.30.360.10:FF:000014">
    <property type="entry name" value="N-acetyl-gamma-glutamyl-phosphate reductase"/>
    <property type="match status" value="1"/>
</dbReference>
<dbReference type="Gene3D" id="3.40.50.720">
    <property type="entry name" value="NAD(P)-binding Rossmann-like Domain"/>
    <property type="match status" value="1"/>
</dbReference>
<keyword evidence="2 7" id="KW-0055">Arginine biosynthesis</keyword>
<dbReference type="InterPro" id="IPR000534">
    <property type="entry name" value="Semialdehyde_DH_NAD-bd"/>
</dbReference>
<comment type="pathway">
    <text evidence="1 7">Amino-acid biosynthesis; L-arginine biosynthesis; N(2)-acetyl-L-ornithine from L-glutamate: step 3/4.</text>
</comment>
<comment type="function">
    <text evidence="7">Catalyzes the NADPH-dependent reduction of N-acetyl-5-glutamyl phosphate to yield N-acetyl-L-glutamate 5-semialdehyde.</text>
</comment>